<dbReference type="Pfam" id="PF03358">
    <property type="entry name" value="FMN_red"/>
    <property type="match status" value="1"/>
</dbReference>
<dbReference type="AlphaFoldDB" id="A0A429ZUN9"/>
<accession>A0A429ZUN9</accession>
<dbReference type="InterPro" id="IPR005025">
    <property type="entry name" value="FMN_Rdtase-like_dom"/>
</dbReference>
<evidence type="ECO:0000313" key="3">
    <source>
        <dbReference type="Proteomes" id="UP000287857"/>
    </source>
</evidence>
<dbReference type="PANTHER" id="PTHR30543">
    <property type="entry name" value="CHROMATE REDUCTASE"/>
    <property type="match status" value="1"/>
</dbReference>
<evidence type="ECO:0000259" key="1">
    <source>
        <dbReference type="Pfam" id="PF03358"/>
    </source>
</evidence>
<sequence>MSKKVGILVGSSRPGSYSQLVAETVSQRLSQSFVIETLPINHLGLFDQGLDDADHSPVEWTEFRDKVKKLDGYVFITPEHNRSIPAVLKNALDIASRPYGENGWNDKPAAIISVSPGAIGGFGANHHLRQVLSFLNVHTMDQPEMYIGHIADSMNDDGILMEKTVDFINSAVDSYVQWADQNFK</sequence>
<gene>
    <name evidence="2" type="ORF">CBF37_09720</name>
</gene>
<dbReference type="InterPro" id="IPR029039">
    <property type="entry name" value="Flavoprotein-like_sf"/>
</dbReference>
<keyword evidence="3" id="KW-1185">Reference proteome</keyword>
<reference evidence="2 3" key="1">
    <citation type="submission" date="2017-05" db="EMBL/GenBank/DDBJ databases">
        <title>Vagococcus spp. assemblies.</title>
        <authorList>
            <person name="Gulvik C.A."/>
        </authorList>
    </citation>
    <scope>NUCLEOTIDE SEQUENCE [LARGE SCALE GENOMIC DNA]</scope>
    <source>
        <strain evidence="2 3">SS1995</strain>
    </source>
</reference>
<dbReference type="InterPro" id="IPR050712">
    <property type="entry name" value="NAD(P)H-dep_reductase"/>
</dbReference>
<proteinExistence type="predicted"/>
<dbReference type="GO" id="GO:0016491">
    <property type="term" value="F:oxidoreductase activity"/>
    <property type="evidence" value="ECO:0007669"/>
    <property type="project" value="InterPro"/>
</dbReference>
<feature type="domain" description="NADPH-dependent FMN reductase-like" evidence="1">
    <location>
        <begin position="4"/>
        <end position="150"/>
    </location>
</feature>
<evidence type="ECO:0000313" key="2">
    <source>
        <dbReference type="EMBL" id="RST97350.1"/>
    </source>
</evidence>
<protein>
    <submittedName>
        <fullName evidence="2">NADPH-dependent FMN reductase</fullName>
    </submittedName>
</protein>
<dbReference type="Proteomes" id="UP000287857">
    <property type="component" value="Unassembled WGS sequence"/>
</dbReference>
<organism evidence="2 3">
    <name type="scientific">Vagococcus vulneris</name>
    <dbReference type="NCBI Taxonomy" id="1977869"/>
    <lineage>
        <taxon>Bacteria</taxon>
        <taxon>Bacillati</taxon>
        <taxon>Bacillota</taxon>
        <taxon>Bacilli</taxon>
        <taxon>Lactobacillales</taxon>
        <taxon>Enterococcaceae</taxon>
        <taxon>Vagococcus</taxon>
    </lineage>
</organism>
<dbReference type="RefSeq" id="WP_125984560.1">
    <property type="nucleotide sequence ID" value="NZ_NGJS01000017.1"/>
</dbReference>
<comment type="caution">
    <text evidence="2">The sequence shown here is derived from an EMBL/GenBank/DDBJ whole genome shotgun (WGS) entry which is preliminary data.</text>
</comment>
<dbReference type="SUPFAM" id="SSF52218">
    <property type="entry name" value="Flavoproteins"/>
    <property type="match status" value="1"/>
</dbReference>
<dbReference type="Gene3D" id="3.40.50.360">
    <property type="match status" value="1"/>
</dbReference>
<dbReference type="GO" id="GO:0005829">
    <property type="term" value="C:cytosol"/>
    <property type="evidence" value="ECO:0007669"/>
    <property type="project" value="TreeGrafter"/>
</dbReference>
<dbReference type="EMBL" id="NGJS01000017">
    <property type="protein sequence ID" value="RST97350.1"/>
    <property type="molecule type" value="Genomic_DNA"/>
</dbReference>
<name>A0A429ZUN9_9ENTE</name>
<dbReference type="OrthoDB" id="9812295at2"/>
<dbReference type="GO" id="GO:0010181">
    <property type="term" value="F:FMN binding"/>
    <property type="evidence" value="ECO:0007669"/>
    <property type="project" value="TreeGrafter"/>
</dbReference>
<dbReference type="PANTHER" id="PTHR30543:SF21">
    <property type="entry name" value="NAD(P)H-DEPENDENT FMN REDUCTASE LOT6"/>
    <property type="match status" value="1"/>
</dbReference>